<gene>
    <name evidence="1" type="ORF">EDD38_0058</name>
</gene>
<name>A0A3N4RLX1_9ACTN</name>
<reference evidence="1 2" key="1">
    <citation type="submission" date="2018-11" db="EMBL/GenBank/DDBJ databases">
        <title>Sequencing the genomes of 1000 actinobacteria strains.</title>
        <authorList>
            <person name="Klenk H.-P."/>
        </authorList>
    </citation>
    <scope>NUCLEOTIDE SEQUENCE [LARGE SCALE GENOMIC DNA]</scope>
    <source>
        <strain evidence="1 2">DSM 44781</strain>
    </source>
</reference>
<keyword evidence="2" id="KW-1185">Reference proteome</keyword>
<dbReference type="RefSeq" id="WP_123816958.1">
    <property type="nucleotide sequence ID" value="NZ_RKQG01000001.1"/>
</dbReference>
<proteinExistence type="predicted"/>
<organism evidence="1 2">
    <name type="scientific">Kitasatospora cineracea</name>
    <dbReference type="NCBI Taxonomy" id="88074"/>
    <lineage>
        <taxon>Bacteria</taxon>
        <taxon>Bacillati</taxon>
        <taxon>Actinomycetota</taxon>
        <taxon>Actinomycetes</taxon>
        <taxon>Kitasatosporales</taxon>
        <taxon>Streptomycetaceae</taxon>
        <taxon>Kitasatospora</taxon>
    </lineage>
</organism>
<accession>A0A3N4RLX1</accession>
<dbReference type="EMBL" id="RKQG01000001">
    <property type="protein sequence ID" value="RPE31821.1"/>
    <property type="molecule type" value="Genomic_DNA"/>
</dbReference>
<comment type="caution">
    <text evidence="1">The sequence shown here is derived from an EMBL/GenBank/DDBJ whole genome shotgun (WGS) entry which is preliminary data.</text>
</comment>
<evidence type="ECO:0000313" key="2">
    <source>
        <dbReference type="Proteomes" id="UP000266906"/>
    </source>
</evidence>
<dbReference type="AlphaFoldDB" id="A0A3N4RLX1"/>
<protein>
    <submittedName>
        <fullName evidence="1">Uncharacterized protein</fullName>
    </submittedName>
</protein>
<sequence>MTLIERIQRLRQAAADVEDEDRIKQRTGQLVSLGKAVDTTLGTLAGLDEAVAELRTSGFSLPAEVLARADQASKALRALTATLRQDGTASSTAGVQSAHTYAKSLRQTVEGAWKEKRQYTLPAINEDLVDTLDRSGIDVEAIRTKIEKARWQLKSLESRPLPKRGDIATLTTTLQNLAECGRDITELVDPILTEVIMDTQSPEGARLSAFTPDVLAGLAALGILDRFRVRL</sequence>
<dbReference type="Proteomes" id="UP000266906">
    <property type="component" value="Unassembled WGS sequence"/>
</dbReference>
<evidence type="ECO:0000313" key="1">
    <source>
        <dbReference type="EMBL" id="RPE31821.1"/>
    </source>
</evidence>